<dbReference type="Pfam" id="PF03358">
    <property type="entry name" value="FMN_red"/>
    <property type="match status" value="1"/>
</dbReference>
<dbReference type="RefSeq" id="WP_097839911.1">
    <property type="nucleotide sequence ID" value="NZ_NMTY01000025.1"/>
</dbReference>
<comment type="caution">
    <text evidence="4">The sequence shown here is derived from an EMBL/GenBank/DDBJ whole genome shotgun (WGS) entry which is preliminary data.</text>
</comment>
<keyword evidence="2" id="KW-0288">FMN</keyword>
<dbReference type="InterPro" id="IPR005025">
    <property type="entry name" value="FMN_Rdtase-like_dom"/>
</dbReference>
<dbReference type="PANTHER" id="PTHR43278">
    <property type="entry name" value="NAD(P)H-DEPENDENT FMN-CONTAINING OXIDOREDUCTASE YWQN-RELATED"/>
    <property type="match status" value="1"/>
</dbReference>
<organism evidence="4 5">
    <name type="scientific">Faecalibacterium prausnitzii</name>
    <dbReference type="NCBI Taxonomy" id="853"/>
    <lineage>
        <taxon>Bacteria</taxon>
        <taxon>Bacillati</taxon>
        <taxon>Bacillota</taxon>
        <taxon>Clostridia</taxon>
        <taxon>Eubacteriales</taxon>
        <taxon>Oscillospiraceae</taxon>
        <taxon>Faecalibacterium</taxon>
    </lineage>
</organism>
<dbReference type="GO" id="GO:0016491">
    <property type="term" value="F:oxidoreductase activity"/>
    <property type="evidence" value="ECO:0007669"/>
    <property type="project" value="InterPro"/>
</dbReference>
<dbReference type="InterPro" id="IPR051796">
    <property type="entry name" value="ISF_SsuE-like"/>
</dbReference>
<dbReference type="InterPro" id="IPR029039">
    <property type="entry name" value="Flavoprotein-like_sf"/>
</dbReference>
<dbReference type="Proteomes" id="UP000220005">
    <property type="component" value="Unassembled WGS sequence"/>
</dbReference>
<feature type="domain" description="NADPH-dependent FMN reductase-like" evidence="3">
    <location>
        <begin position="1"/>
        <end position="152"/>
    </location>
</feature>
<reference evidence="4 5" key="1">
    <citation type="journal article" date="2017" name="Front. Microbiol.">
        <title>New Insights into the Diversity of the Genus Faecalibacterium.</title>
        <authorList>
            <person name="Benevides L."/>
            <person name="Burman S."/>
            <person name="Martin R."/>
            <person name="Robert V."/>
            <person name="Thomas M."/>
            <person name="Miquel S."/>
            <person name="Chain F."/>
            <person name="Sokol H."/>
            <person name="Bermudez-Humaran L.G."/>
            <person name="Morrison M."/>
            <person name="Langella P."/>
            <person name="Azevedo V.A."/>
            <person name="Chatel J.M."/>
            <person name="Soares S."/>
        </authorList>
    </citation>
    <scope>NUCLEOTIDE SEQUENCE [LARGE SCALE GENOMIC DNA]</scope>
    <source>
        <strain evidence="4 5">CNCM I 4575</strain>
    </source>
</reference>
<evidence type="ECO:0000313" key="4">
    <source>
        <dbReference type="EMBL" id="PDX80605.1"/>
    </source>
</evidence>
<dbReference type="AlphaFoldDB" id="A0A2A7AN54"/>
<dbReference type="SUPFAM" id="SSF52218">
    <property type="entry name" value="Flavoproteins"/>
    <property type="match status" value="1"/>
</dbReference>
<evidence type="ECO:0000259" key="3">
    <source>
        <dbReference type="Pfam" id="PF03358"/>
    </source>
</evidence>
<evidence type="ECO:0000256" key="2">
    <source>
        <dbReference type="ARBA" id="ARBA00022643"/>
    </source>
</evidence>
<gene>
    <name evidence="4" type="ORF">CGS58_11190</name>
</gene>
<proteinExistence type="predicted"/>
<accession>A0A2A7AN54</accession>
<protein>
    <submittedName>
        <fullName evidence="4">FMN reductase</fullName>
    </submittedName>
</protein>
<evidence type="ECO:0000313" key="5">
    <source>
        <dbReference type="Proteomes" id="UP000220005"/>
    </source>
</evidence>
<dbReference type="EMBL" id="NMTY01000025">
    <property type="protein sequence ID" value="PDX80605.1"/>
    <property type="molecule type" value="Genomic_DNA"/>
</dbReference>
<dbReference type="Gene3D" id="3.40.50.360">
    <property type="match status" value="1"/>
</dbReference>
<name>A0A2A7AN54_9FIRM</name>
<evidence type="ECO:0000256" key="1">
    <source>
        <dbReference type="ARBA" id="ARBA00022630"/>
    </source>
</evidence>
<dbReference type="PANTHER" id="PTHR43278:SF4">
    <property type="entry name" value="NAD(P)H-DEPENDENT FMN-CONTAINING OXIDOREDUCTASE YWQN-RELATED"/>
    <property type="match status" value="1"/>
</dbReference>
<keyword evidence="1" id="KW-0285">Flavoprotein</keyword>
<sequence>MNVLLINGSPHENGCTYTALSLIAGELNAAGIDTEILNVGTKPVGGCIGCGGCAAGKGCVFGGVVNEAIEKAKTADAFVFGTPVHYASASGNMTSFLDRLSYAGGKYLAYKPAAICCSARRAGTTTTLDQLVKYPEFFHMPLISGSYWPMVHGSNPEQVLQDQEGCAVMRELGRNMAWLLRCIEAGKAAGISHPENPRRPMTNFIR</sequence>